<reference evidence="1" key="1">
    <citation type="journal article" date="2022" name="bioRxiv">
        <title>Sequencing and chromosome-scale assembly of the giantPleurodeles waltlgenome.</title>
        <authorList>
            <person name="Brown T."/>
            <person name="Elewa A."/>
            <person name="Iarovenko S."/>
            <person name="Subramanian E."/>
            <person name="Araus A.J."/>
            <person name="Petzold A."/>
            <person name="Susuki M."/>
            <person name="Suzuki K.-i.T."/>
            <person name="Hayashi T."/>
            <person name="Toyoda A."/>
            <person name="Oliveira C."/>
            <person name="Osipova E."/>
            <person name="Leigh N.D."/>
            <person name="Simon A."/>
            <person name="Yun M.H."/>
        </authorList>
    </citation>
    <scope>NUCLEOTIDE SEQUENCE</scope>
    <source>
        <strain evidence="1">20211129_DDA</strain>
        <tissue evidence="1">Liver</tissue>
    </source>
</reference>
<dbReference type="AlphaFoldDB" id="A0AAV7SNY1"/>
<comment type="caution">
    <text evidence="1">The sequence shown here is derived from an EMBL/GenBank/DDBJ whole genome shotgun (WGS) entry which is preliminary data.</text>
</comment>
<sequence length="171" mass="19623">MAEQLQQLHKQQAEALLGKHDHKCCTALLHAEGVRSGKLLSWLVKEEQQSAPVRVRLLGNGTIITCWPTINATFHDYYYRLYAGTDHPTPGNIHSFLCNLWIIMLNPLQKAELDEPLQLKDIRTAISQIAYNKTVDTNWLLNEYYATFFTQTTQHLLYMFISAKPLGRLPV</sequence>
<dbReference type="EMBL" id="JANPWB010000008">
    <property type="protein sequence ID" value="KAJ1165768.1"/>
    <property type="molecule type" value="Genomic_DNA"/>
</dbReference>
<dbReference type="Proteomes" id="UP001066276">
    <property type="component" value="Chromosome 4_2"/>
</dbReference>
<protein>
    <submittedName>
        <fullName evidence="1">Uncharacterized protein</fullName>
    </submittedName>
</protein>
<evidence type="ECO:0000313" key="1">
    <source>
        <dbReference type="EMBL" id="KAJ1165768.1"/>
    </source>
</evidence>
<accession>A0AAV7SNY1</accession>
<organism evidence="1 2">
    <name type="scientific">Pleurodeles waltl</name>
    <name type="common">Iberian ribbed newt</name>
    <dbReference type="NCBI Taxonomy" id="8319"/>
    <lineage>
        <taxon>Eukaryota</taxon>
        <taxon>Metazoa</taxon>
        <taxon>Chordata</taxon>
        <taxon>Craniata</taxon>
        <taxon>Vertebrata</taxon>
        <taxon>Euteleostomi</taxon>
        <taxon>Amphibia</taxon>
        <taxon>Batrachia</taxon>
        <taxon>Caudata</taxon>
        <taxon>Salamandroidea</taxon>
        <taxon>Salamandridae</taxon>
        <taxon>Pleurodelinae</taxon>
        <taxon>Pleurodeles</taxon>
    </lineage>
</organism>
<proteinExistence type="predicted"/>
<gene>
    <name evidence="1" type="ORF">NDU88_006185</name>
</gene>
<name>A0AAV7SNY1_PLEWA</name>
<evidence type="ECO:0000313" key="2">
    <source>
        <dbReference type="Proteomes" id="UP001066276"/>
    </source>
</evidence>
<keyword evidence="2" id="KW-1185">Reference proteome</keyword>